<organism evidence="1 2">
    <name type="scientific">Croceitalea marina</name>
    <dbReference type="NCBI Taxonomy" id="1775166"/>
    <lineage>
        <taxon>Bacteria</taxon>
        <taxon>Pseudomonadati</taxon>
        <taxon>Bacteroidota</taxon>
        <taxon>Flavobacteriia</taxon>
        <taxon>Flavobacteriales</taxon>
        <taxon>Flavobacteriaceae</taxon>
        <taxon>Croceitalea</taxon>
    </lineage>
</organism>
<gene>
    <name evidence="1" type="ORF">ACFSQJ_16785</name>
</gene>
<name>A0ABW5MYX9_9FLAO</name>
<keyword evidence="2" id="KW-1185">Reference proteome</keyword>
<reference evidence="2" key="1">
    <citation type="journal article" date="2019" name="Int. J. Syst. Evol. Microbiol.">
        <title>The Global Catalogue of Microorganisms (GCM) 10K type strain sequencing project: providing services to taxonomists for standard genome sequencing and annotation.</title>
        <authorList>
            <consortium name="The Broad Institute Genomics Platform"/>
            <consortium name="The Broad Institute Genome Sequencing Center for Infectious Disease"/>
            <person name="Wu L."/>
            <person name="Ma J."/>
        </authorList>
    </citation>
    <scope>NUCLEOTIDE SEQUENCE [LARGE SCALE GENOMIC DNA]</scope>
    <source>
        <strain evidence="2">KCTC 52368</strain>
    </source>
</reference>
<protein>
    <submittedName>
        <fullName evidence="1">Uncharacterized protein</fullName>
    </submittedName>
</protein>
<comment type="caution">
    <text evidence="1">The sequence shown here is derived from an EMBL/GenBank/DDBJ whole genome shotgun (WGS) entry which is preliminary data.</text>
</comment>
<dbReference type="Proteomes" id="UP001597526">
    <property type="component" value="Unassembled WGS sequence"/>
</dbReference>
<proteinExistence type="predicted"/>
<accession>A0ABW5MYX9</accession>
<evidence type="ECO:0000313" key="2">
    <source>
        <dbReference type="Proteomes" id="UP001597526"/>
    </source>
</evidence>
<dbReference type="RefSeq" id="WP_377768084.1">
    <property type="nucleotide sequence ID" value="NZ_JBHULB010000080.1"/>
</dbReference>
<sequence length="120" mass="13738">MDFNPENTGQMLSGAIENGLYDELVQQLRKDFEHVNIAFLIGTDVDSGALETTLKEKIYVLLLEDFEGYLNLMYSIDVPEASFATIKPTDAVDVSEQVVFLVLKRIYQKVYFKRIYSKKS</sequence>
<evidence type="ECO:0000313" key="1">
    <source>
        <dbReference type="EMBL" id="MFD2588590.1"/>
    </source>
</evidence>
<dbReference type="EMBL" id="JBHULB010000080">
    <property type="protein sequence ID" value="MFD2588590.1"/>
    <property type="molecule type" value="Genomic_DNA"/>
</dbReference>